<keyword evidence="7" id="KW-0472">Membrane</keyword>
<dbReference type="Gene3D" id="6.10.250.2090">
    <property type="match status" value="1"/>
</dbReference>
<dbReference type="Pfam" id="PF03247">
    <property type="entry name" value="Prothymosin"/>
    <property type="match status" value="1"/>
</dbReference>
<dbReference type="PRINTS" id="PR00679">
    <property type="entry name" value="PROHIBITIN"/>
</dbReference>
<comment type="caution">
    <text evidence="12">The sequence shown here is derived from an EMBL/GenBank/DDBJ whole genome shotgun (WGS) entry which is preliminary data.</text>
</comment>
<dbReference type="SUPFAM" id="SSF81296">
    <property type="entry name" value="E set domains"/>
    <property type="match status" value="1"/>
</dbReference>
<evidence type="ECO:0000256" key="7">
    <source>
        <dbReference type="ARBA" id="ARBA00023136"/>
    </source>
</evidence>
<feature type="domain" description="Band 7" evidence="11">
    <location>
        <begin position="160"/>
        <end position="321"/>
    </location>
</feature>
<dbReference type="Pfam" id="PF01145">
    <property type="entry name" value="Band_7"/>
    <property type="match status" value="1"/>
</dbReference>
<accession>A0A444U5V4</accession>
<gene>
    <name evidence="12" type="ORF">EOD39_1929</name>
</gene>
<keyword evidence="6" id="KW-0496">Mitochondrion</keyword>
<feature type="compositionally biased region" description="Acidic residues" evidence="10">
    <location>
        <begin position="410"/>
        <end position="450"/>
    </location>
</feature>
<comment type="function">
    <text evidence="8">Protein with pleiotropic attributes mediated in a cell-compartment- and tissue-specific manner, which include the plasma membrane-associated cell signaling functions, mitochondrial chaperone, and transcriptional co-regulator of transcription factors and sex steroid hormones in the nucleus.</text>
</comment>
<dbReference type="FunFam" id="3.30.479.30:FF:000001">
    <property type="entry name" value="Prohibitin 2"/>
    <property type="match status" value="1"/>
</dbReference>
<evidence type="ECO:0000256" key="1">
    <source>
        <dbReference type="ARBA" id="ARBA00004273"/>
    </source>
</evidence>
<evidence type="ECO:0000256" key="8">
    <source>
        <dbReference type="ARBA" id="ARBA00037479"/>
    </source>
</evidence>
<keyword evidence="13" id="KW-1185">Reference proteome</keyword>
<evidence type="ECO:0000256" key="5">
    <source>
        <dbReference type="ARBA" id="ARBA00022792"/>
    </source>
</evidence>
<dbReference type="InterPro" id="IPR036013">
    <property type="entry name" value="Band_7/SPFH_dom_sf"/>
</dbReference>
<dbReference type="InterPro" id="IPR000163">
    <property type="entry name" value="Prohibitin"/>
</dbReference>
<evidence type="ECO:0000256" key="3">
    <source>
        <dbReference type="ARBA" id="ARBA00008102"/>
    </source>
</evidence>
<feature type="compositionally biased region" description="Basic and acidic residues" evidence="10">
    <location>
        <begin position="389"/>
        <end position="409"/>
    </location>
</feature>
<sequence length="477" mass="53530">MNLRDAETGKVLWQGTEDLSVPGVEHEARVPKKILKCKAVSRELNFSSTEQMEKFRLEQKVFFKGQCLEEWFFEFGFVIPNSTNTWQSLIEAAPESQMMPANVLTGNVIIETKFFDDNLLSFFQQLRDMAGRLSSGSKGAGIGLKLLLGAGALAYGVKEATYTVEGGQRAIIFNRIGGMQDTVLSEGLHIRIPWIQYPVIYDIRAKPRKVSSLTGSKDLQMVNIALRVLSRPEASKLPFLYQRLGKDYDERVLPSIVNEVLKSVVAKFNASQLITQRAQVSLLIRRELFERAKDFNIILDDVAITELSFSREYTAAVESKQVAQQEAQRAQFYVEKAKQDQRQKIIQAEGEAEAAKMLGEAVTKNPGYLKLRRIRAAQAIAKTDLKEKKEVVEDKENGKDKPANGKAENEENGEQEAENEVDEEDEDEVEEDEEEDDGAGDDDGDDDEVEGGIGKRAAEDDEDDDVETKKQKTDDDD</sequence>
<dbReference type="AlphaFoldDB" id="A0A444U5V4"/>
<comment type="similarity">
    <text evidence="4">Belongs to the prohibitin family.</text>
</comment>
<organism evidence="12 13">
    <name type="scientific">Acipenser ruthenus</name>
    <name type="common">Sterlet sturgeon</name>
    <dbReference type="NCBI Taxonomy" id="7906"/>
    <lineage>
        <taxon>Eukaryota</taxon>
        <taxon>Metazoa</taxon>
        <taxon>Chordata</taxon>
        <taxon>Craniata</taxon>
        <taxon>Vertebrata</taxon>
        <taxon>Euteleostomi</taxon>
        <taxon>Actinopterygii</taxon>
        <taxon>Chondrostei</taxon>
        <taxon>Acipenseriformes</taxon>
        <taxon>Acipenseridae</taxon>
        <taxon>Acipenser</taxon>
    </lineage>
</organism>
<dbReference type="InterPro" id="IPR037036">
    <property type="entry name" value="PDED_dom_sf"/>
</dbReference>
<dbReference type="Gene3D" id="2.70.50.40">
    <property type="entry name" value="GMP phosphodiesterase, delta subunit"/>
    <property type="match status" value="1"/>
</dbReference>
<comment type="similarity">
    <text evidence="3">Belongs to the PDE6D/unc-119 family.</text>
</comment>
<evidence type="ECO:0000256" key="6">
    <source>
        <dbReference type="ARBA" id="ARBA00023128"/>
    </source>
</evidence>
<dbReference type="GO" id="GO:0007005">
    <property type="term" value="P:mitochondrion organization"/>
    <property type="evidence" value="ECO:0007669"/>
    <property type="project" value="TreeGrafter"/>
</dbReference>
<evidence type="ECO:0000256" key="4">
    <source>
        <dbReference type="ARBA" id="ARBA00009658"/>
    </source>
</evidence>
<dbReference type="InterPro" id="IPR014756">
    <property type="entry name" value="Ig_E-set"/>
</dbReference>
<evidence type="ECO:0000256" key="2">
    <source>
        <dbReference type="ARBA" id="ARBA00008032"/>
    </source>
</evidence>
<evidence type="ECO:0000256" key="9">
    <source>
        <dbReference type="ARBA" id="ARBA00039584"/>
    </source>
</evidence>
<dbReference type="CDD" id="cd03401">
    <property type="entry name" value="SPFH_prohibitin"/>
    <property type="match status" value="1"/>
</dbReference>
<dbReference type="InterPro" id="IPR004931">
    <property type="entry name" value="Pro/parathymosin"/>
</dbReference>
<dbReference type="PANTHER" id="PTHR23222:SF1">
    <property type="entry name" value="PROHIBITIN-2"/>
    <property type="match status" value="1"/>
</dbReference>
<evidence type="ECO:0000256" key="10">
    <source>
        <dbReference type="SAM" id="MobiDB-lite"/>
    </source>
</evidence>
<dbReference type="InterPro" id="IPR008015">
    <property type="entry name" value="PDED_dom"/>
</dbReference>
<feature type="region of interest" description="Disordered" evidence="10">
    <location>
        <begin position="389"/>
        <end position="477"/>
    </location>
</feature>
<evidence type="ECO:0000259" key="11">
    <source>
        <dbReference type="SMART" id="SM00244"/>
    </source>
</evidence>
<protein>
    <recommendedName>
        <fullName evidence="9">Prohibitin-2</fullName>
    </recommendedName>
</protein>
<evidence type="ECO:0000313" key="13">
    <source>
        <dbReference type="Proteomes" id="UP000289886"/>
    </source>
</evidence>
<dbReference type="InterPro" id="IPR001107">
    <property type="entry name" value="Band_7"/>
</dbReference>
<feature type="compositionally biased region" description="Basic and acidic residues" evidence="10">
    <location>
        <begin position="467"/>
        <end position="477"/>
    </location>
</feature>
<evidence type="ECO:0000313" key="12">
    <source>
        <dbReference type="EMBL" id="RXM30528.1"/>
    </source>
</evidence>
<dbReference type="Gene3D" id="3.30.479.30">
    <property type="entry name" value="Band 7 domain"/>
    <property type="match status" value="1"/>
</dbReference>
<reference evidence="12 13" key="1">
    <citation type="submission" date="2019-01" db="EMBL/GenBank/DDBJ databases">
        <title>Draft Genome and Complete Hox-Cluster Characterization of the Sterlet Sturgeon (Acipenser ruthenus).</title>
        <authorList>
            <person name="Wei Q."/>
        </authorList>
    </citation>
    <scope>NUCLEOTIDE SEQUENCE [LARGE SCALE GENOMIC DNA]</scope>
    <source>
        <strain evidence="12">WHYD16114868_AA</strain>
        <tissue evidence="12">Blood</tissue>
    </source>
</reference>
<comment type="subcellular location">
    <subcellularLocation>
        <location evidence="1">Mitochondrion inner membrane</location>
    </subcellularLocation>
</comment>
<proteinExistence type="inferred from homology"/>
<dbReference type="Pfam" id="PF05351">
    <property type="entry name" value="GMP_PDE_delta"/>
    <property type="match status" value="1"/>
</dbReference>
<dbReference type="SUPFAM" id="SSF117892">
    <property type="entry name" value="Band 7/SPFH domain"/>
    <property type="match status" value="1"/>
</dbReference>
<dbReference type="Proteomes" id="UP000289886">
    <property type="component" value="Unassembled WGS sequence"/>
</dbReference>
<dbReference type="PANTHER" id="PTHR23222">
    <property type="entry name" value="PROHIBITIN"/>
    <property type="match status" value="1"/>
</dbReference>
<keyword evidence="5" id="KW-0999">Mitochondrion inner membrane</keyword>
<dbReference type="GO" id="GO:0005743">
    <property type="term" value="C:mitochondrial inner membrane"/>
    <property type="evidence" value="ECO:0007669"/>
    <property type="project" value="UniProtKB-SubCell"/>
</dbReference>
<name>A0A444U5V4_ACIRT</name>
<comment type="similarity">
    <text evidence="2">Belongs to the pro/parathymosin family.</text>
</comment>
<dbReference type="EMBL" id="SCEB01215256">
    <property type="protein sequence ID" value="RXM30528.1"/>
    <property type="molecule type" value="Genomic_DNA"/>
</dbReference>
<dbReference type="SMART" id="SM00244">
    <property type="entry name" value="PHB"/>
    <property type="match status" value="1"/>
</dbReference>